<evidence type="ECO:0000313" key="2">
    <source>
        <dbReference type="Proteomes" id="UP001148662"/>
    </source>
</evidence>
<proteinExistence type="predicted"/>
<organism evidence="1 2">
    <name type="scientific">Phlebia brevispora</name>
    <dbReference type="NCBI Taxonomy" id="194682"/>
    <lineage>
        <taxon>Eukaryota</taxon>
        <taxon>Fungi</taxon>
        <taxon>Dikarya</taxon>
        <taxon>Basidiomycota</taxon>
        <taxon>Agaricomycotina</taxon>
        <taxon>Agaricomycetes</taxon>
        <taxon>Polyporales</taxon>
        <taxon>Meruliaceae</taxon>
        <taxon>Phlebia</taxon>
    </lineage>
</organism>
<evidence type="ECO:0000313" key="1">
    <source>
        <dbReference type="EMBL" id="KAJ3542654.1"/>
    </source>
</evidence>
<gene>
    <name evidence="1" type="ORF">NM688_g5950</name>
</gene>
<protein>
    <submittedName>
        <fullName evidence="1">Uncharacterized protein</fullName>
    </submittedName>
</protein>
<sequence>MTCLTLLVLTYGRTRDSLPEGAKVVTIALVAFCSIMPIARPGTDQVLSGAYYGVLREHDLVGRVLTSFPVILPTTDSSKSPTSNHASLNAVRDVPRFQPLSVVHSADPDSPLNVDTPAPRASNVPKRSELTPTDCDLRSALHRFRGDKTAKLCDKDYFRNLGAGIVMGDGVLQRVVDRASVRKLKSVDDLCRETKWARATKFGEAVLQIVHN</sequence>
<comment type="caution">
    <text evidence="1">The sequence shown here is derived from an EMBL/GenBank/DDBJ whole genome shotgun (WGS) entry which is preliminary data.</text>
</comment>
<accession>A0ACC1SME9</accession>
<dbReference type="Proteomes" id="UP001148662">
    <property type="component" value="Unassembled WGS sequence"/>
</dbReference>
<dbReference type="EMBL" id="JANHOG010001155">
    <property type="protein sequence ID" value="KAJ3542654.1"/>
    <property type="molecule type" value="Genomic_DNA"/>
</dbReference>
<name>A0ACC1SME9_9APHY</name>
<keyword evidence="2" id="KW-1185">Reference proteome</keyword>
<reference evidence="1" key="1">
    <citation type="submission" date="2022-07" db="EMBL/GenBank/DDBJ databases">
        <title>Genome Sequence of Phlebia brevispora.</title>
        <authorList>
            <person name="Buettner E."/>
        </authorList>
    </citation>
    <scope>NUCLEOTIDE SEQUENCE</scope>
    <source>
        <strain evidence="1">MPL23</strain>
    </source>
</reference>